<comment type="similarity">
    <text evidence="2">Belongs to the polysaccharide synthase family.</text>
</comment>
<sequence>MTLASVLRHAAPGRLVALGRTRSGVLALSTIGSMVVRMGSSVILTRLLSPEAFGLVGIIGSIFFTLGMLTDLGFQSYVVRHERGDERHFRDVIWTIHAWRGLALALLAAAASPLIADFMQKPELAWPIAVVGSTFFLNGVASLSQMTALRSDSARLLSVLDLLFQIFQTLSCLLLAVWLRSVWAIIISMVLQSAVRSVASYFIFPDAGHRLARDRDVSRDFFAFSRIVLVSSALSLLLFQSDKLVLGRLLTLQEFGLYAIALNLSSAPASFADSYISRVSFPLYASTWRTDPGRLSEVYYSVGRMPSLLYALVCGGLAGGAPLGIAILYDDRYAGAGPFLSLLAIGSALRFPNFAAAEVQTAIGRVKGTMHANIVRIAWLAVAGTAGFRLYGPIGLVGAVGLMELPALAYNWTALQRLGILNLRKELVFVACALAGAAIAFAASRTILALMPSL</sequence>
<evidence type="ECO:0000256" key="1">
    <source>
        <dbReference type="ARBA" id="ARBA00004651"/>
    </source>
</evidence>
<evidence type="ECO:0000256" key="3">
    <source>
        <dbReference type="ARBA" id="ARBA00022475"/>
    </source>
</evidence>
<evidence type="ECO:0000256" key="6">
    <source>
        <dbReference type="ARBA" id="ARBA00023136"/>
    </source>
</evidence>
<feature type="transmembrane region" description="Helical" evidence="7">
    <location>
        <begin position="427"/>
        <end position="451"/>
    </location>
</feature>
<dbReference type="InterPro" id="IPR050833">
    <property type="entry name" value="Poly_Biosynth_Transport"/>
</dbReference>
<dbReference type="Proteomes" id="UP001169764">
    <property type="component" value="Unassembled WGS sequence"/>
</dbReference>
<keyword evidence="3" id="KW-1003">Cell membrane</keyword>
<evidence type="ECO:0000313" key="9">
    <source>
        <dbReference type="Proteomes" id="UP001169764"/>
    </source>
</evidence>
<protein>
    <submittedName>
        <fullName evidence="8">Oligosaccharide flippase family protein</fullName>
    </submittedName>
</protein>
<keyword evidence="9" id="KW-1185">Reference proteome</keyword>
<accession>A0ABT8Y658</accession>
<feature type="transmembrane region" description="Helical" evidence="7">
    <location>
        <begin position="24"/>
        <end position="46"/>
    </location>
</feature>
<name>A0ABT8Y658_9SPHN</name>
<evidence type="ECO:0000256" key="5">
    <source>
        <dbReference type="ARBA" id="ARBA00022989"/>
    </source>
</evidence>
<feature type="transmembrane region" description="Helical" evidence="7">
    <location>
        <begin position="156"/>
        <end position="176"/>
    </location>
</feature>
<organism evidence="8 9">
    <name type="scientific">Sphingomonas natans</name>
    <dbReference type="NCBI Taxonomy" id="3063330"/>
    <lineage>
        <taxon>Bacteria</taxon>
        <taxon>Pseudomonadati</taxon>
        <taxon>Pseudomonadota</taxon>
        <taxon>Alphaproteobacteria</taxon>
        <taxon>Sphingomonadales</taxon>
        <taxon>Sphingomonadaceae</taxon>
        <taxon>Sphingomonas</taxon>
    </lineage>
</organism>
<feature type="transmembrane region" description="Helical" evidence="7">
    <location>
        <begin position="397"/>
        <end position="415"/>
    </location>
</feature>
<evidence type="ECO:0000256" key="2">
    <source>
        <dbReference type="ARBA" id="ARBA00007430"/>
    </source>
</evidence>
<evidence type="ECO:0000256" key="4">
    <source>
        <dbReference type="ARBA" id="ARBA00022692"/>
    </source>
</evidence>
<evidence type="ECO:0000313" key="8">
    <source>
        <dbReference type="EMBL" id="MDO6413398.1"/>
    </source>
</evidence>
<proteinExistence type="inferred from homology"/>
<dbReference type="EMBL" id="JAUOTP010000001">
    <property type="protein sequence ID" value="MDO6413398.1"/>
    <property type="molecule type" value="Genomic_DNA"/>
</dbReference>
<gene>
    <name evidence="8" type="ORF">Q4F19_03295</name>
</gene>
<feature type="transmembrane region" description="Helical" evidence="7">
    <location>
        <begin position="52"/>
        <end position="72"/>
    </location>
</feature>
<keyword evidence="6 7" id="KW-0472">Membrane</keyword>
<evidence type="ECO:0000256" key="7">
    <source>
        <dbReference type="SAM" id="Phobius"/>
    </source>
</evidence>
<comment type="caution">
    <text evidence="8">The sequence shown here is derived from an EMBL/GenBank/DDBJ whole genome shotgun (WGS) entry which is preliminary data.</text>
</comment>
<dbReference type="RefSeq" id="WP_303539762.1">
    <property type="nucleotide sequence ID" value="NZ_JAUOTP010000001.1"/>
</dbReference>
<feature type="transmembrane region" description="Helical" evidence="7">
    <location>
        <begin position="182"/>
        <end position="203"/>
    </location>
</feature>
<feature type="transmembrane region" description="Helical" evidence="7">
    <location>
        <begin position="124"/>
        <end position="144"/>
    </location>
</feature>
<comment type="subcellular location">
    <subcellularLocation>
        <location evidence="1">Cell membrane</location>
        <topology evidence="1">Multi-pass membrane protein</topology>
    </subcellularLocation>
</comment>
<keyword evidence="4 7" id="KW-0812">Transmembrane</keyword>
<dbReference type="PANTHER" id="PTHR30250">
    <property type="entry name" value="PST FAMILY PREDICTED COLANIC ACID TRANSPORTER"/>
    <property type="match status" value="1"/>
</dbReference>
<dbReference type="PANTHER" id="PTHR30250:SF10">
    <property type="entry name" value="LIPOPOLYSACCHARIDE BIOSYNTHESIS PROTEIN WZXC"/>
    <property type="match status" value="1"/>
</dbReference>
<reference evidence="8" key="1">
    <citation type="submission" date="2023-07" db="EMBL/GenBank/DDBJ databases">
        <authorList>
            <person name="Kim M."/>
        </authorList>
    </citation>
    <scope>NUCLEOTIDE SEQUENCE</scope>
    <source>
        <strain evidence="8">BIUV-7</strain>
    </source>
</reference>
<dbReference type="Pfam" id="PF13440">
    <property type="entry name" value="Polysacc_synt_3"/>
    <property type="match status" value="1"/>
</dbReference>
<keyword evidence="5 7" id="KW-1133">Transmembrane helix</keyword>
<feature type="transmembrane region" description="Helical" evidence="7">
    <location>
        <begin position="92"/>
        <end position="112"/>
    </location>
</feature>
<feature type="transmembrane region" description="Helical" evidence="7">
    <location>
        <begin position="308"/>
        <end position="329"/>
    </location>
</feature>